<sequence>MEPKSDVRHGKLRQIAAAGAVVLAVGGLLAPVSTAPAPVNTTVTFAASAKPGGGGGGGNTGN</sequence>
<name>A0ABY8XLS3_9PSEU</name>
<evidence type="ECO:0000313" key="2">
    <source>
        <dbReference type="Proteomes" id="UP001227101"/>
    </source>
</evidence>
<evidence type="ECO:0000313" key="1">
    <source>
        <dbReference type="EMBL" id="WIV56500.1"/>
    </source>
</evidence>
<reference evidence="1 2" key="1">
    <citation type="submission" date="2023-06" db="EMBL/GenBank/DDBJ databases">
        <authorList>
            <person name="Oyuntsetseg B."/>
            <person name="Kim S.B."/>
        </authorList>
    </citation>
    <scope>NUCLEOTIDE SEQUENCE [LARGE SCALE GENOMIC DNA]</scope>
    <source>
        <strain evidence="1 2">2-2</strain>
    </source>
</reference>
<dbReference type="EMBL" id="CP127173">
    <property type="protein sequence ID" value="WIV56500.1"/>
    <property type="molecule type" value="Genomic_DNA"/>
</dbReference>
<accession>A0ABY8XLS3</accession>
<dbReference type="Proteomes" id="UP001227101">
    <property type="component" value="Chromosome"/>
</dbReference>
<protein>
    <submittedName>
        <fullName evidence="1">Uncharacterized protein</fullName>
    </submittedName>
</protein>
<dbReference type="RefSeq" id="WP_285453674.1">
    <property type="nucleotide sequence ID" value="NZ_CP127173.1"/>
</dbReference>
<gene>
    <name evidence="1" type="ORF">QP939_48250</name>
</gene>
<organism evidence="1 2">
    <name type="scientific">Amycolatopsis nalaikhensis</name>
    <dbReference type="NCBI Taxonomy" id="715472"/>
    <lineage>
        <taxon>Bacteria</taxon>
        <taxon>Bacillati</taxon>
        <taxon>Actinomycetota</taxon>
        <taxon>Actinomycetes</taxon>
        <taxon>Pseudonocardiales</taxon>
        <taxon>Pseudonocardiaceae</taxon>
        <taxon>Amycolatopsis</taxon>
    </lineage>
</organism>
<keyword evidence="2" id="KW-1185">Reference proteome</keyword>
<proteinExistence type="predicted"/>